<dbReference type="RefSeq" id="WP_152576263.1">
    <property type="nucleotide sequence ID" value="NZ_JAATJI010000001.1"/>
</dbReference>
<protein>
    <recommendedName>
        <fullName evidence="1">ImpA N-terminal domain-containing protein</fullName>
    </recommendedName>
</protein>
<accession>A0A7C9GMC3</accession>
<proteinExistence type="predicted"/>
<dbReference type="InterPro" id="IPR010657">
    <property type="entry name" value="ImpA_N"/>
</dbReference>
<comment type="caution">
    <text evidence="2">The sequence shown here is derived from an EMBL/GenBank/DDBJ whole genome shotgun (WGS) entry which is preliminary data.</text>
</comment>
<organism evidence="2 3">
    <name type="scientific">Sandarakinorhabdus fusca</name>
    <dbReference type="NCBI Taxonomy" id="1439888"/>
    <lineage>
        <taxon>Bacteria</taxon>
        <taxon>Pseudomonadati</taxon>
        <taxon>Pseudomonadota</taxon>
        <taxon>Alphaproteobacteria</taxon>
        <taxon>Sphingomonadales</taxon>
        <taxon>Sphingosinicellaceae</taxon>
        <taxon>Sandarakinorhabdus</taxon>
    </lineage>
</organism>
<dbReference type="OrthoDB" id="9771118at2"/>
<dbReference type="InterPro" id="IPR017740">
    <property type="entry name" value="TssA-like"/>
</dbReference>
<reference evidence="2 3" key="1">
    <citation type="submission" date="2019-09" db="EMBL/GenBank/DDBJ databases">
        <title>Polymorphobacter sp. isolated from a lake in China.</title>
        <authorList>
            <person name="Liu Z."/>
        </authorList>
    </citation>
    <scope>NUCLEOTIDE SEQUENCE [LARGE SCALE GENOMIC DNA]</scope>
    <source>
        <strain evidence="2 3">D40P</strain>
    </source>
</reference>
<dbReference type="AlphaFoldDB" id="A0A7C9GMC3"/>
<dbReference type="Pfam" id="PF06812">
    <property type="entry name" value="ImpA_N"/>
    <property type="match status" value="1"/>
</dbReference>
<sequence length="390" mass="41274">MPMLDVETLKAAAGDPAVGPELRGEVEFGEIEEAPRGFGSMSAGDLRKVIAQCAALFARSKDQTPAIVALEAAARLGDLAEMRNALALIEHLITDHWEDYHPGPADEMGDARVNELAALKRRAALLLPLSKLALARLPGPGDIGFTIGMIKVATAPVAAWGEEDETRLAEMVEKGSATRIDADIQRQQRERGRVLRGIARHLSPSARAADSDANISFEDLGEIADAANVARAIVGQIAAAAGPLSEFGDALLGIDEIFQGRLGNSPGLSTVGSEAYAMARACEAFAETFAEPEPGAAAAPVDEAPAAVAAGTAPPRAAALGLDSVRNRADVITAMDSIIRYYTDNEPASPVPVMLRRVRNWVNKDFLEVMRDIAPAQADELTRLLVSPEY</sequence>
<dbReference type="Proteomes" id="UP000481327">
    <property type="component" value="Unassembled WGS sequence"/>
</dbReference>
<evidence type="ECO:0000313" key="2">
    <source>
        <dbReference type="EMBL" id="MQT15795.1"/>
    </source>
</evidence>
<evidence type="ECO:0000259" key="1">
    <source>
        <dbReference type="Pfam" id="PF06812"/>
    </source>
</evidence>
<dbReference type="EMBL" id="WIOL01000001">
    <property type="protein sequence ID" value="MQT15795.1"/>
    <property type="molecule type" value="Genomic_DNA"/>
</dbReference>
<dbReference type="PANTHER" id="PTHR37951:SF1">
    <property type="entry name" value="TYPE VI SECRETION SYSTEM COMPONENT TSSA1"/>
    <property type="match status" value="1"/>
</dbReference>
<evidence type="ECO:0000313" key="3">
    <source>
        <dbReference type="Proteomes" id="UP000481327"/>
    </source>
</evidence>
<gene>
    <name evidence="2" type="ORF">F3168_00760</name>
</gene>
<dbReference type="PANTHER" id="PTHR37951">
    <property type="entry name" value="CYTOPLASMIC PROTEIN-RELATED"/>
    <property type="match status" value="1"/>
</dbReference>
<keyword evidence="3" id="KW-1185">Reference proteome</keyword>
<feature type="domain" description="ImpA N-terminal" evidence="1">
    <location>
        <begin position="13"/>
        <end position="120"/>
    </location>
</feature>
<name>A0A7C9GMC3_9SPHN</name>